<name>A0A8A0RS63_9FIRM</name>
<protein>
    <submittedName>
        <fullName evidence="1">Uncharacterized protein</fullName>
    </submittedName>
</protein>
<dbReference type="KEGG" id="kme:H0A61_02743"/>
<dbReference type="RefSeq" id="WP_206707647.1">
    <property type="nucleotide sequence ID" value="NZ_CP059066.1"/>
</dbReference>
<reference evidence="1" key="1">
    <citation type="submission" date="2020-07" db="EMBL/GenBank/DDBJ databases">
        <title>Koleobacter methoxysyntrophicus gen. nov., sp. nov., a novel anaerobic bacterium isolated from deep subsurface oil field and proposal of Koleobacterales ord. nov. in the phylum Firmicutes.</title>
        <authorList>
            <person name="Sakamoto S."/>
            <person name="Tamaki H."/>
        </authorList>
    </citation>
    <scope>NUCLEOTIDE SEQUENCE</scope>
    <source>
        <strain evidence="1">NRmbB1</strain>
    </source>
</reference>
<gene>
    <name evidence="1" type="ORF">H0A61_02743</name>
</gene>
<sequence>MNTTKNNTDKKAIIGKKIVGIQVPKENALNIFFSDDTSAHIELQKNKITYQLVTREME</sequence>
<evidence type="ECO:0000313" key="2">
    <source>
        <dbReference type="Proteomes" id="UP000662904"/>
    </source>
</evidence>
<dbReference type="EMBL" id="CP059066">
    <property type="protein sequence ID" value="QSQ10338.1"/>
    <property type="molecule type" value="Genomic_DNA"/>
</dbReference>
<accession>A0A8A0RS63</accession>
<keyword evidence="2" id="KW-1185">Reference proteome</keyword>
<organism evidence="1 2">
    <name type="scientific">Koleobacter methoxysyntrophicus</name>
    <dbReference type="NCBI Taxonomy" id="2751313"/>
    <lineage>
        <taxon>Bacteria</taxon>
        <taxon>Bacillati</taxon>
        <taxon>Bacillota</taxon>
        <taxon>Clostridia</taxon>
        <taxon>Koleobacterales</taxon>
        <taxon>Koleobacteraceae</taxon>
        <taxon>Koleobacter</taxon>
    </lineage>
</organism>
<dbReference type="Proteomes" id="UP000662904">
    <property type="component" value="Chromosome"/>
</dbReference>
<proteinExistence type="predicted"/>
<dbReference type="AlphaFoldDB" id="A0A8A0RS63"/>
<evidence type="ECO:0000313" key="1">
    <source>
        <dbReference type="EMBL" id="QSQ10338.1"/>
    </source>
</evidence>